<evidence type="ECO:0000313" key="14">
    <source>
        <dbReference type="Proteomes" id="UP000002035"/>
    </source>
</evidence>
<evidence type="ECO:0000256" key="4">
    <source>
        <dbReference type="ARBA" id="ARBA00022475"/>
    </source>
</evidence>
<dbReference type="Proteomes" id="UP000002035">
    <property type="component" value="Unassembled WGS sequence"/>
</dbReference>
<dbReference type="PROSITE" id="PS50929">
    <property type="entry name" value="ABC_TM1F"/>
    <property type="match status" value="2"/>
</dbReference>
<dbReference type="RefSeq" id="XP_002843353.1">
    <property type="nucleotide sequence ID" value="XM_002843307.1"/>
</dbReference>
<feature type="transmembrane region" description="Helical" evidence="10">
    <location>
        <begin position="330"/>
        <end position="349"/>
    </location>
</feature>
<evidence type="ECO:0000256" key="3">
    <source>
        <dbReference type="ARBA" id="ARBA00022448"/>
    </source>
</evidence>
<dbReference type="InterPro" id="IPR003593">
    <property type="entry name" value="AAA+_ATPase"/>
</dbReference>
<dbReference type="OMA" id="VWALPRI"/>
<dbReference type="GO" id="GO:0005886">
    <property type="term" value="C:plasma membrane"/>
    <property type="evidence" value="ECO:0007669"/>
    <property type="project" value="UniProtKB-SubCell"/>
</dbReference>
<evidence type="ECO:0000256" key="5">
    <source>
        <dbReference type="ARBA" id="ARBA00022692"/>
    </source>
</evidence>
<keyword evidence="9 10" id="KW-0472">Membrane</keyword>
<keyword evidence="5 10" id="KW-0812">Transmembrane</keyword>
<keyword evidence="6" id="KW-0547">Nucleotide-binding</keyword>
<keyword evidence="3" id="KW-0813">Transport</keyword>
<keyword evidence="8 10" id="KW-1133">Transmembrane helix</keyword>
<feature type="domain" description="ABC transporter" evidence="11">
    <location>
        <begin position="1222"/>
        <end position="1453"/>
    </location>
</feature>
<dbReference type="GeneID" id="9227328"/>
<dbReference type="PROSITE" id="PS50893">
    <property type="entry name" value="ABC_TRANSPORTER_2"/>
    <property type="match status" value="2"/>
</dbReference>
<dbReference type="OrthoDB" id="6500128at2759"/>
<dbReference type="FunFam" id="1.20.1560.10:FF:000055">
    <property type="entry name" value="ABC multidrug transporter (Eurofung)"/>
    <property type="match status" value="1"/>
</dbReference>
<dbReference type="InterPro" id="IPR027417">
    <property type="entry name" value="P-loop_NTPase"/>
</dbReference>
<dbReference type="InterPro" id="IPR036640">
    <property type="entry name" value="ABC1_TM_sf"/>
</dbReference>
<dbReference type="InterPro" id="IPR044726">
    <property type="entry name" value="ABCC_6TM_D2"/>
</dbReference>
<dbReference type="InterPro" id="IPR011527">
    <property type="entry name" value="ABC1_TM_dom"/>
</dbReference>
<feature type="transmembrane region" description="Helical" evidence="10">
    <location>
        <begin position="85"/>
        <end position="103"/>
    </location>
</feature>
<feature type="transmembrane region" description="Helical" evidence="10">
    <location>
        <begin position="557"/>
        <end position="582"/>
    </location>
</feature>
<comment type="similarity">
    <text evidence="2">Belongs to the ABC transporter superfamily. ABCC family. Conjugate transporter (TC 3.A.1.208) subfamily.</text>
</comment>
<dbReference type="GO" id="GO:0005524">
    <property type="term" value="F:ATP binding"/>
    <property type="evidence" value="ECO:0007669"/>
    <property type="project" value="UniProtKB-KW"/>
</dbReference>
<accession>C5G0G4</accession>
<keyword evidence="7" id="KW-0067">ATP-binding</keyword>
<dbReference type="FunFam" id="1.20.1560.10:FF:000066">
    <property type="entry name" value="ABC multidrug transporter (Eurofung)"/>
    <property type="match status" value="1"/>
</dbReference>
<dbReference type="SUPFAM" id="SSF52540">
    <property type="entry name" value="P-loop containing nucleoside triphosphate hydrolases"/>
    <property type="match status" value="2"/>
</dbReference>
<dbReference type="EMBL" id="DS995708">
    <property type="protein sequence ID" value="EEQ35617.1"/>
    <property type="molecule type" value="Genomic_DNA"/>
</dbReference>
<dbReference type="PANTHER" id="PTHR24223:SF269">
    <property type="entry name" value="ABC MULTIDRUG TRANSPORTER (EUROFUNG)-RELATED"/>
    <property type="match status" value="1"/>
</dbReference>
<evidence type="ECO:0000256" key="8">
    <source>
        <dbReference type="ARBA" id="ARBA00022989"/>
    </source>
</evidence>
<dbReference type="CDD" id="cd18579">
    <property type="entry name" value="ABC_6TM_ABCC_D1"/>
    <property type="match status" value="1"/>
</dbReference>
<dbReference type="Pfam" id="PF00005">
    <property type="entry name" value="ABC_tran"/>
    <property type="match status" value="2"/>
</dbReference>
<proteinExistence type="inferred from homology"/>
<reference evidence="14" key="1">
    <citation type="journal article" date="2012" name="MBio">
        <title>Comparative genome analysis of Trichophyton rubrum and related dermatophytes reveals candidate genes involved in infection.</title>
        <authorList>
            <person name="Martinez D.A."/>
            <person name="Oliver B.G."/>
            <person name="Graeser Y."/>
            <person name="Goldberg J.M."/>
            <person name="Li W."/>
            <person name="Martinez-Rossi N.M."/>
            <person name="Monod M."/>
            <person name="Shelest E."/>
            <person name="Barton R.C."/>
            <person name="Birch E."/>
            <person name="Brakhage A.A."/>
            <person name="Chen Z."/>
            <person name="Gurr S.J."/>
            <person name="Heiman D."/>
            <person name="Heitman J."/>
            <person name="Kosti I."/>
            <person name="Rossi A."/>
            <person name="Saif S."/>
            <person name="Samalova M."/>
            <person name="Saunders C.W."/>
            <person name="Shea T."/>
            <person name="Summerbell R.C."/>
            <person name="Xu J."/>
            <person name="Young S."/>
            <person name="Zeng Q."/>
            <person name="Birren B.W."/>
            <person name="Cuomo C.A."/>
            <person name="White T.C."/>
        </authorList>
    </citation>
    <scope>NUCLEOTIDE SEQUENCE [LARGE SCALE GENOMIC DNA]</scope>
    <source>
        <strain evidence="14">ATCC MYA-4605 / CBS 113480</strain>
    </source>
</reference>
<feature type="transmembrane region" description="Helical" evidence="10">
    <location>
        <begin position="897"/>
        <end position="919"/>
    </location>
</feature>
<evidence type="ECO:0000313" key="13">
    <source>
        <dbReference type="EMBL" id="EEQ35617.1"/>
    </source>
</evidence>
<dbReference type="SUPFAM" id="SSF90123">
    <property type="entry name" value="ABC transporter transmembrane region"/>
    <property type="match status" value="2"/>
</dbReference>
<dbReference type="PANTHER" id="PTHR24223">
    <property type="entry name" value="ATP-BINDING CASSETTE SUB-FAMILY C"/>
    <property type="match status" value="1"/>
</dbReference>
<evidence type="ECO:0000256" key="10">
    <source>
        <dbReference type="SAM" id="Phobius"/>
    </source>
</evidence>
<feature type="domain" description="ABC transmembrane type-1" evidence="12">
    <location>
        <begin position="909"/>
        <end position="1175"/>
    </location>
</feature>
<dbReference type="eggNOG" id="KOG0054">
    <property type="taxonomic scope" value="Eukaryota"/>
</dbReference>
<dbReference type="Gene3D" id="1.20.1560.10">
    <property type="entry name" value="ABC transporter type 1, transmembrane domain"/>
    <property type="match status" value="2"/>
</dbReference>
<evidence type="ECO:0000256" key="9">
    <source>
        <dbReference type="ARBA" id="ARBA00023136"/>
    </source>
</evidence>
<dbReference type="PROSITE" id="PS00211">
    <property type="entry name" value="ABC_TRANSPORTER_1"/>
    <property type="match status" value="2"/>
</dbReference>
<evidence type="ECO:0000256" key="6">
    <source>
        <dbReference type="ARBA" id="ARBA00022741"/>
    </source>
</evidence>
<dbReference type="STRING" id="554155.C5G0G4"/>
<feature type="domain" description="ABC transmembrane type-1" evidence="12">
    <location>
        <begin position="300"/>
        <end position="577"/>
    </location>
</feature>
<evidence type="ECO:0000259" key="12">
    <source>
        <dbReference type="PROSITE" id="PS50929"/>
    </source>
</evidence>
<dbReference type="InterPro" id="IPR003439">
    <property type="entry name" value="ABC_transporter-like_ATP-bd"/>
</dbReference>
<sequence length="1472" mass="161432">MQYYVGAEGVIHNINNLAQPPSFELDSSGDLPWRSLSNRQTKHGPLPAILSDFKMCSIIVENVFGPAVASQCLDGFDFTLLFEECFFSIGVCSLFLLSLPVQLARLSKEPRRPSAGPILYSKLVVAAASLTAVTSISVVILSYWQHYRSPRPSTILAIFLGLSLPLDIVRSRTIWAVQPSVYFAVFVAGIASDLVKFVLEALERGKCAPDTPGFLSAETTANVFNRNVFWWLNPLLLQGFREALETRKLSAIDCRLNSDGGTDSFSAKWSAARVKSPSTLVHLLIIHHKWAIVAAILPRLCLTGLTFTQPFLLARIVRYITETDGKLTNYYGYGLIVATLLIYTGLAVTTTNNQHKTYRLITMLRSSLVPLVYSQTLGLETSAVRDSAALTLMSVDIERISSGLRYLHEIWASPIDIALALWLLQQQLGIAAVAPAGIFLICTVSGLFVAATMGARQRLWLEAIQNRVQATSEMLKNMKEIRLGGLQGHVAKKLQKLRSEEISESRPFKKALVIVVTLSFTTAASGPLLAFAMYTLLALRNGSPALNYEKAYTSLTLLALLQAPMALVLDAIAGVVSAFGAIERIGEYVSRPTTHTKKIAGDGINRLSMPPMPKTCEEKEKLAVVHARDFSAGWDVNQTFVIRNLNFKILSSSITFIVGPVACGKTTLLHSILGEVKYNDGTLQVSATRAGYCCQTPWITNDTIQHNIIGTNLFVQSWYERVVDACVLRDELESFPCGDQAVVGNNGTALSGGQKARLGIARAIYTRENLLLLDDVFSGLDAKTEELIFHNLFGAHGILVDENMTVILATNSANRLTYADNVIYLDANGQQVDKANFNQNELLAKEATAMPTGNPSSEAQSREIPAGATLAPPGVSLLAKNSKNDSRRIGDMTVYKYYIQTVHYLNAVFFAAICLIFVLGLTLPKYTISHIALYLGAYAGLSGMAIVSLAVAAWYLTEHMLPRASKKFHKDLLDTVLNAPLLFFLKTDIGTTVNRFAQDLQLADMELPLALFNTTIEFMMCLVRLIIIAVASKYVGAAIPALLVVFYLIQKFYLRTARQLRLLDIEAKAPLFSKFLETLSGLVTIRAFGWQSEFEQHNRQVLEESQKPFYLLFCVQRWLNLVLDLVVAFIAVIVVSISVRTKGKVDAGSIGIALVNIVQFSVTIKSLLSNWTQLEISIGAVSRIRSFSTDTLLGKLAGQYHEPENEATKHILSSTWPERGVIEFRAVTAQYEINSIPVIKNLNLSIRQGEKIALCGKSGSGKSSIISALFRILHLSEGSITIDGVDISAIPQETLYTRLVCVSQTPYLIPGTIRENIDPFGVADDSQVNQVLKDVMLWDVAMARGGIEARLSDELLSVGQKQLICLARAMIRPGSILILDEVTASVDLGTNKLMQSIIRDHFATRTTITIAHQIFTILDADRVAVISNGEIVEQGRPADLLAKEPPGPFRNLAEASTMSLRVPTNHQAAAAC</sequence>
<evidence type="ECO:0000259" key="11">
    <source>
        <dbReference type="PROSITE" id="PS50893"/>
    </source>
</evidence>
<gene>
    <name evidence="13" type="ORF">MCYG_08436</name>
</gene>
<dbReference type="VEuPathDB" id="FungiDB:MCYG_08436"/>
<dbReference type="InterPro" id="IPR050173">
    <property type="entry name" value="ABC_transporter_C-like"/>
</dbReference>
<dbReference type="Gene3D" id="3.40.50.300">
    <property type="entry name" value="P-loop containing nucleotide triphosphate hydrolases"/>
    <property type="match status" value="2"/>
</dbReference>
<evidence type="ECO:0000256" key="2">
    <source>
        <dbReference type="ARBA" id="ARBA00009726"/>
    </source>
</evidence>
<comment type="subcellular location">
    <subcellularLocation>
        <location evidence="1">Cell membrane</location>
        <topology evidence="1">Multi-pass membrane protein</topology>
    </subcellularLocation>
</comment>
<dbReference type="HOGENOM" id="CLU_000604_27_5_1"/>
<protein>
    <submittedName>
        <fullName evidence="13">Multidrug resistance-associated protein 1 transporter</fullName>
    </submittedName>
</protein>
<dbReference type="GO" id="GO:0140359">
    <property type="term" value="F:ABC-type transporter activity"/>
    <property type="evidence" value="ECO:0007669"/>
    <property type="project" value="InterPro"/>
</dbReference>
<evidence type="ECO:0000256" key="1">
    <source>
        <dbReference type="ARBA" id="ARBA00004651"/>
    </source>
</evidence>
<dbReference type="GO" id="GO:0016887">
    <property type="term" value="F:ATP hydrolysis activity"/>
    <property type="evidence" value="ECO:0007669"/>
    <property type="project" value="InterPro"/>
</dbReference>
<organism evidence="13 14">
    <name type="scientific">Arthroderma otae (strain ATCC MYA-4605 / CBS 113480)</name>
    <name type="common">Microsporum canis</name>
    <dbReference type="NCBI Taxonomy" id="554155"/>
    <lineage>
        <taxon>Eukaryota</taxon>
        <taxon>Fungi</taxon>
        <taxon>Dikarya</taxon>
        <taxon>Ascomycota</taxon>
        <taxon>Pezizomycotina</taxon>
        <taxon>Eurotiomycetes</taxon>
        <taxon>Eurotiomycetidae</taxon>
        <taxon>Onygenales</taxon>
        <taxon>Arthrodermataceae</taxon>
        <taxon>Microsporum</taxon>
    </lineage>
</organism>
<evidence type="ECO:0000256" key="7">
    <source>
        <dbReference type="ARBA" id="ARBA00022840"/>
    </source>
</evidence>
<feature type="transmembrane region" description="Helical" evidence="10">
    <location>
        <begin position="511"/>
        <end position="537"/>
    </location>
</feature>
<feature type="transmembrane region" description="Helical" evidence="10">
    <location>
        <begin position="123"/>
        <end position="144"/>
    </location>
</feature>
<keyword evidence="4" id="KW-1003">Cell membrane</keyword>
<dbReference type="Pfam" id="PF00664">
    <property type="entry name" value="ABC_membrane"/>
    <property type="match status" value="2"/>
</dbReference>
<name>C5G0G4_ARTOC</name>
<keyword evidence="14" id="KW-1185">Reference proteome</keyword>
<feature type="transmembrane region" description="Helical" evidence="10">
    <location>
        <begin position="1118"/>
        <end position="1139"/>
    </location>
</feature>
<dbReference type="FunFam" id="3.40.50.300:FF:000838">
    <property type="entry name" value="ABC multidrug transporter (Eurofung)"/>
    <property type="match status" value="1"/>
</dbReference>
<dbReference type="InterPro" id="IPR017871">
    <property type="entry name" value="ABC_transporter-like_CS"/>
</dbReference>
<dbReference type="SMART" id="SM00382">
    <property type="entry name" value="AAA"/>
    <property type="match status" value="2"/>
</dbReference>
<feature type="transmembrane region" description="Helical" evidence="10">
    <location>
        <begin position="931"/>
        <end position="957"/>
    </location>
</feature>
<dbReference type="InterPro" id="IPR044746">
    <property type="entry name" value="ABCC_6TM_D1"/>
</dbReference>
<feature type="transmembrane region" description="Helical" evidence="10">
    <location>
        <begin position="430"/>
        <end position="451"/>
    </location>
</feature>
<feature type="domain" description="ABC transporter" evidence="11">
    <location>
        <begin position="625"/>
        <end position="852"/>
    </location>
</feature>
<dbReference type="CDD" id="cd18580">
    <property type="entry name" value="ABC_6TM_ABCC_D2"/>
    <property type="match status" value="1"/>
</dbReference>